<sequence>MSEEKLEAAAVPQAETTPEQAPIGAELRRARESRQLSVNEVANALKISVRQVEALEADQWERLPGRTFVRGFVRNYARYLHLDGEAMLVRLAVNETPEAPRIEVPHQVEAELPQPGRGHRRDMFAMGVAVGMVGLAIAAYFLVPEDFWQPSPAPVKVAEEPGMPPADSTATSTAPSAAQASAAPAPAAASTAPAETSAAPAPSPASAAPAASTATPGAAPATPAAGTSRLHFQFDQPSWVEIKDSTGKVLVSQLNGAGSSRDVDGVPPFTLVVGNAAHVKLQYKGKDVPMEQRSKDDVARFNLD</sequence>
<evidence type="ECO:0000313" key="4">
    <source>
        <dbReference type="EMBL" id="QWT48713.1"/>
    </source>
</evidence>
<accession>A0A975SLY6</accession>
<feature type="compositionally biased region" description="Low complexity" evidence="1">
    <location>
        <begin position="165"/>
        <end position="225"/>
    </location>
</feature>
<dbReference type="PANTHER" id="PTHR34475:SF1">
    <property type="entry name" value="CYTOSKELETON PROTEIN RODZ"/>
    <property type="match status" value="1"/>
</dbReference>
<dbReference type="Proteomes" id="UP000683428">
    <property type="component" value="Chromosome"/>
</dbReference>
<keyword evidence="5" id="KW-1185">Reference proteome</keyword>
<feature type="transmembrane region" description="Helical" evidence="2">
    <location>
        <begin position="123"/>
        <end position="143"/>
    </location>
</feature>
<dbReference type="AlphaFoldDB" id="A0A975SLY6"/>
<organism evidence="4 5">
    <name type="scientific">Azospira inquinata</name>
    <dbReference type="NCBI Taxonomy" id="2785627"/>
    <lineage>
        <taxon>Bacteria</taxon>
        <taxon>Pseudomonadati</taxon>
        <taxon>Pseudomonadota</taxon>
        <taxon>Betaproteobacteria</taxon>
        <taxon>Rhodocyclales</taxon>
        <taxon>Rhodocyclaceae</taxon>
        <taxon>Azospira</taxon>
    </lineage>
</organism>
<keyword evidence="2" id="KW-0812">Transmembrane</keyword>
<evidence type="ECO:0000256" key="1">
    <source>
        <dbReference type="SAM" id="MobiDB-lite"/>
    </source>
</evidence>
<protein>
    <submittedName>
        <fullName evidence="4">Helix-turn-helix domain-containing protein</fullName>
    </submittedName>
</protein>
<keyword evidence="2" id="KW-1133">Transmembrane helix</keyword>
<reference evidence="4" key="1">
    <citation type="submission" date="2020-11" db="EMBL/GenBank/DDBJ databases">
        <title>Azospira inquinata sp. nov.</title>
        <authorList>
            <person name="Moe W.M."/>
            <person name="Mikes M.C."/>
        </authorList>
    </citation>
    <scope>NUCLEOTIDE SEQUENCE</scope>
    <source>
        <strain evidence="4">Azo-3</strain>
    </source>
</reference>
<dbReference type="CDD" id="cd00093">
    <property type="entry name" value="HTH_XRE"/>
    <property type="match status" value="1"/>
</dbReference>
<gene>
    <name evidence="4" type="ORF">Azoinq_12855</name>
</gene>
<dbReference type="EMBL" id="CP064782">
    <property type="protein sequence ID" value="QWT48713.1"/>
    <property type="molecule type" value="Genomic_DNA"/>
</dbReference>
<dbReference type="InterPro" id="IPR025194">
    <property type="entry name" value="RodZ-like_C"/>
</dbReference>
<dbReference type="InterPro" id="IPR001387">
    <property type="entry name" value="Cro/C1-type_HTH"/>
</dbReference>
<dbReference type="InterPro" id="IPR050400">
    <property type="entry name" value="Bact_Cytoskel_RodZ"/>
</dbReference>
<evidence type="ECO:0000259" key="3">
    <source>
        <dbReference type="Pfam" id="PF13464"/>
    </source>
</evidence>
<feature type="domain" description="Cytoskeleton protein RodZ-like C-terminal" evidence="3">
    <location>
        <begin position="232"/>
        <end position="301"/>
    </location>
</feature>
<evidence type="ECO:0000256" key="2">
    <source>
        <dbReference type="SAM" id="Phobius"/>
    </source>
</evidence>
<feature type="region of interest" description="Disordered" evidence="1">
    <location>
        <begin position="1"/>
        <end position="24"/>
    </location>
</feature>
<proteinExistence type="predicted"/>
<name>A0A975SLY6_9RHOO</name>
<dbReference type="Pfam" id="PF13464">
    <property type="entry name" value="RodZ_C"/>
    <property type="match status" value="1"/>
</dbReference>
<dbReference type="PANTHER" id="PTHR34475">
    <property type="match status" value="1"/>
</dbReference>
<dbReference type="RefSeq" id="WP_216128490.1">
    <property type="nucleotide sequence ID" value="NZ_CP064782.1"/>
</dbReference>
<dbReference type="Pfam" id="PF13413">
    <property type="entry name" value="HTH_25"/>
    <property type="match status" value="1"/>
</dbReference>
<feature type="region of interest" description="Disordered" evidence="1">
    <location>
        <begin position="154"/>
        <end position="225"/>
    </location>
</feature>
<dbReference type="KEGG" id="aiq:Azoinq_12855"/>
<evidence type="ECO:0000313" key="5">
    <source>
        <dbReference type="Proteomes" id="UP000683428"/>
    </source>
</evidence>
<keyword evidence="2" id="KW-0472">Membrane</keyword>